<dbReference type="Proteomes" id="UP000824128">
    <property type="component" value="Unassembled WGS sequence"/>
</dbReference>
<proteinExistence type="inferred from homology"/>
<dbReference type="Pfam" id="PF00430">
    <property type="entry name" value="ATP-synt_B"/>
    <property type="match status" value="1"/>
</dbReference>
<keyword evidence="5 12" id="KW-0375">Hydrogen ion transport</keyword>
<dbReference type="CDD" id="cd06503">
    <property type="entry name" value="ATP-synt_Fo_b"/>
    <property type="match status" value="1"/>
</dbReference>
<evidence type="ECO:0000256" key="10">
    <source>
        <dbReference type="ARBA" id="ARBA00025198"/>
    </source>
</evidence>
<evidence type="ECO:0000313" key="15">
    <source>
        <dbReference type="Proteomes" id="UP000824128"/>
    </source>
</evidence>
<sequence length="138" mass="15320">MTIQVSVLIWTVITFCVLMFCLNRFLFKPLLSLMDAREEKIADARRRHEEGARALAEAQEAAAERRALAEKQAHAARERALAEAHAAAEAEMHAADGRYAQLLSDRREQAAAEKQQLQQGLAAGMEELVASFVQKLSS</sequence>
<evidence type="ECO:0008006" key="16">
    <source>
        <dbReference type="Google" id="ProtNLM"/>
    </source>
</evidence>
<dbReference type="InterPro" id="IPR050059">
    <property type="entry name" value="ATP_synthase_B_chain"/>
</dbReference>
<dbReference type="AlphaFoldDB" id="A0A9D1N2P9"/>
<dbReference type="GO" id="GO:0012505">
    <property type="term" value="C:endomembrane system"/>
    <property type="evidence" value="ECO:0007669"/>
    <property type="project" value="UniProtKB-SubCell"/>
</dbReference>
<evidence type="ECO:0000256" key="12">
    <source>
        <dbReference type="RuleBase" id="RU003848"/>
    </source>
</evidence>
<keyword evidence="7 12" id="KW-0406">Ion transport</keyword>
<evidence type="ECO:0000256" key="7">
    <source>
        <dbReference type="ARBA" id="ARBA00023065"/>
    </source>
</evidence>
<keyword evidence="4 12" id="KW-0812">Transmembrane</keyword>
<dbReference type="PANTHER" id="PTHR33445:SF2">
    <property type="entry name" value="ATP SYNTHASE SUBUNIT B', CHLOROPLASTIC"/>
    <property type="match status" value="1"/>
</dbReference>
<name>A0A9D1N2P9_9FIRM</name>
<keyword evidence="8 13" id="KW-0472">Membrane</keyword>
<comment type="similarity">
    <text evidence="1 12">Belongs to the ATPase B chain family.</text>
</comment>
<dbReference type="GO" id="GO:0046961">
    <property type="term" value="F:proton-transporting ATPase activity, rotational mechanism"/>
    <property type="evidence" value="ECO:0007669"/>
    <property type="project" value="TreeGrafter"/>
</dbReference>
<feature type="transmembrane region" description="Helical" evidence="13">
    <location>
        <begin position="6"/>
        <end position="27"/>
    </location>
</feature>
<keyword evidence="6 13" id="KW-1133">Transmembrane helix</keyword>
<evidence type="ECO:0000256" key="4">
    <source>
        <dbReference type="ARBA" id="ARBA00022692"/>
    </source>
</evidence>
<dbReference type="PANTHER" id="PTHR33445">
    <property type="entry name" value="ATP SYNTHASE SUBUNIT B', CHLOROPLASTIC"/>
    <property type="match status" value="1"/>
</dbReference>
<accession>A0A9D1N2P9</accession>
<evidence type="ECO:0000256" key="8">
    <source>
        <dbReference type="ARBA" id="ARBA00023136"/>
    </source>
</evidence>
<evidence type="ECO:0000256" key="2">
    <source>
        <dbReference type="ARBA" id="ARBA00022448"/>
    </source>
</evidence>
<keyword evidence="2 12" id="KW-0813">Transport</keyword>
<reference evidence="14" key="2">
    <citation type="journal article" date="2021" name="PeerJ">
        <title>Extensive microbial diversity within the chicken gut microbiome revealed by metagenomics and culture.</title>
        <authorList>
            <person name="Gilroy R."/>
            <person name="Ravi A."/>
            <person name="Getino M."/>
            <person name="Pursley I."/>
            <person name="Horton D.L."/>
            <person name="Alikhan N.F."/>
            <person name="Baker D."/>
            <person name="Gharbi K."/>
            <person name="Hall N."/>
            <person name="Watson M."/>
            <person name="Adriaenssens E.M."/>
            <person name="Foster-Nyarko E."/>
            <person name="Jarju S."/>
            <person name="Secka A."/>
            <person name="Antonio M."/>
            <person name="Oren A."/>
            <person name="Chaudhuri R.R."/>
            <person name="La Ragione R."/>
            <person name="Hildebrand F."/>
            <person name="Pallen M.J."/>
        </authorList>
    </citation>
    <scope>NUCLEOTIDE SEQUENCE</scope>
    <source>
        <strain evidence="14">ChiGjej2B2-16831</strain>
    </source>
</reference>
<evidence type="ECO:0000256" key="1">
    <source>
        <dbReference type="ARBA" id="ARBA00005513"/>
    </source>
</evidence>
<protein>
    <recommendedName>
        <fullName evidence="16">ATPase subunit I</fullName>
    </recommendedName>
</protein>
<gene>
    <name evidence="14" type="ORF">IAD24_02555</name>
</gene>
<evidence type="ECO:0000256" key="13">
    <source>
        <dbReference type="SAM" id="Phobius"/>
    </source>
</evidence>
<comment type="subcellular location">
    <subcellularLocation>
        <location evidence="11">Endomembrane system</location>
        <topology evidence="11">Single-pass membrane protein</topology>
    </subcellularLocation>
</comment>
<organism evidence="14 15">
    <name type="scientific">Candidatus Aphodomorpha intestinavium</name>
    <dbReference type="NCBI Taxonomy" id="2840672"/>
    <lineage>
        <taxon>Bacteria</taxon>
        <taxon>Bacillati</taxon>
        <taxon>Bacillota</taxon>
        <taxon>Clostridia</taxon>
        <taxon>Eubacteriales</taxon>
        <taxon>Candidatus Aphodomorpha</taxon>
    </lineage>
</organism>
<evidence type="ECO:0000256" key="9">
    <source>
        <dbReference type="ARBA" id="ARBA00023310"/>
    </source>
</evidence>
<reference evidence="14" key="1">
    <citation type="submission" date="2020-10" db="EMBL/GenBank/DDBJ databases">
        <authorList>
            <person name="Gilroy R."/>
        </authorList>
    </citation>
    <scope>NUCLEOTIDE SEQUENCE</scope>
    <source>
        <strain evidence="14">ChiGjej2B2-16831</strain>
    </source>
</reference>
<comment type="caution">
    <text evidence="14">The sequence shown here is derived from an EMBL/GenBank/DDBJ whole genome shotgun (WGS) entry which is preliminary data.</text>
</comment>
<keyword evidence="3 12" id="KW-0138">CF(0)</keyword>
<dbReference type="GO" id="GO:0015986">
    <property type="term" value="P:proton motive force-driven ATP synthesis"/>
    <property type="evidence" value="ECO:0007669"/>
    <property type="project" value="InterPro"/>
</dbReference>
<evidence type="ECO:0000256" key="3">
    <source>
        <dbReference type="ARBA" id="ARBA00022547"/>
    </source>
</evidence>
<evidence type="ECO:0000256" key="5">
    <source>
        <dbReference type="ARBA" id="ARBA00022781"/>
    </source>
</evidence>
<dbReference type="EMBL" id="DVNZ01000082">
    <property type="protein sequence ID" value="HIU94019.1"/>
    <property type="molecule type" value="Genomic_DNA"/>
</dbReference>
<dbReference type="InterPro" id="IPR002146">
    <property type="entry name" value="ATP_synth_b/b'su_bac/chlpt"/>
</dbReference>
<evidence type="ECO:0000313" key="14">
    <source>
        <dbReference type="EMBL" id="HIU94019.1"/>
    </source>
</evidence>
<evidence type="ECO:0000256" key="6">
    <source>
        <dbReference type="ARBA" id="ARBA00022989"/>
    </source>
</evidence>
<keyword evidence="9" id="KW-0066">ATP synthesis</keyword>
<comment type="function">
    <text evidence="10">F(1)F(0) ATP synthase produces ATP from ADP in the presence of a proton or sodium gradient. F-type ATPases consist of two structural domains, F(1) containing the extramembraneous catalytic core and F(0) containing the membrane proton channel, linked together by a central stalk and a peripheral stalk. During catalysis, ATP synthesis in the catalytic domain of F(1) is coupled via a rotary mechanism of the central stalk subunits to proton translocation.</text>
</comment>
<dbReference type="GO" id="GO:0045259">
    <property type="term" value="C:proton-transporting ATP synthase complex"/>
    <property type="evidence" value="ECO:0007669"/>
    <property type="project" value="UniProtKB-KW"/>
</dbReference>
<evidence type="ECO:0000256" key="11">
    <source>
        <dbReference type="ARBA" id="ARBA00037847"/>
    </source>
</evidence>